<gene>
    <name evidence="2" type="ORF">Hgul01_04825</name>
</gene>
<accession>A0ABP9X6J6</accession>
<name>A0ABP9X6J6_9CHLR</name>
<evidence type="ECO:0000313" key="3">
    <source>
        <dbReference type="Proteomes" id="UP001428290"/>
    </source>
</evidence>
<evidence type="ECO:0000256" key="1">
    <source>
        <dbReference type="SAM" id="MobiDB-lite"/>
    </source>
</evidence>
<dbReference type="EMBL" id="BAABRU010000029">
    <property type="protein sequence ID" value="GAA5531001.1"/>
    <property type="molecule type" value="Genomic_DNA"/>
</dbReference>
<feature type="compositionally biased region" description="Polar residues" evidence="1">
    <location>
        <begin position="20"/>
        <end position="32"/>
    </location>
</feature>
<protein>
    <submittedName>
        <fullName evidence="2">Uncharacterized protein</fullName>
    </submittedName>
</protein>
<dbReference type="Proteomes" id="UP001428290">
    <property type="component" value="Unassembled WGS sequence"/>
</dbReference>
<reference evidence="2 3" key="1">
    <citation type="submission" date="2024-02" db="EMBL/GenBank/DDBJ databases">
        <title>Herpetosiphon gulosus NBRC 112829.</title>
        <authorList>
            <person name="Ichikawa N."/>
            <person name="Katano-Makiyama Y."/>
            <person name="Hidaka K."/>
        </authorList>
    </citation>
    <scope>NUCLEOTIDE SEQUENCE [LARGE SCALE GENOMIC DNA]</scope>
    <source>
        <strain evidence="2 3">NBRC 112829</strain>
    </source>
</reference>
<evidence type="ECO:0000313" key="2">
    <source>
        <dbReference type="EMBL" id="GAA5531001.1"/>
    </source>
</evidence>
<feature type="region of interest" description="Disordered" evidence="1">
    <location>
        <begin position="1"/>
        <end position="32"/>
    </location>
</feature>
<feature type="compositionally biased region" description="Basic and acidic residues" evidence="1">
    <location>
        <begin position="1"/>
        <end position="16"/>
    </location>
</feature>
<comment type="caution">
    <text evidence="2">The sequence shown here is derived from an EMBL/GenBank/DDBJ whole genome shotgun (WGS) entry which is preliminary data.</text>
</comment>
<keyword evidence="3" id="KW-1185">Reference proteome</keyword>
<proteinExistence type="predicted"/>
<sequence length="46" mass="5001">MESHERPALAARRSERGSPMQPTTSQMDLFSYSATAPVIVQPVATP</sequence>
<organism evidence="2 3">
    <name type="scientific">Herpetosiphon gulosus</name>
    <dbReference type="NCBI Taxonomy" id="1973496"/>
    <lineage>
        <taxon>Bacteria</taxon>
        <taxon>Bacillati</taxon>
        <taxon>Chloroflexota</taxon>
        <taxon>Chloroflexia</taxon>
        <taxon>Herpetosiphonales</taxon>
        <taxon>Herpetosiphonaceae</taxon>
        <taxon>Herpetosiphon</taxon>
    </lineage>
</organism>